<evidence type="ECO:0000313" key="3">
    <source>
        <dbReference type="Proteomes" id="UP000092445"/>
    </source>
</evidence>
<keyword evidence="1" id="KW-1133">Transmembrane helix</keyword>
<sequence length="129" mass="14688">MKKFQFCENCLKDTTRKQRRKIVESLLLSIHFGLSLLALETLNHKFEDKLSKGAEYPGVGGQLIFLYVKIIYSLNVNDNEHFAVSCQSSSALVSLNNDFLSEVDIDVNLCFSKIISEFSSYYLHKGNNI</sequence>
<proteinExistence type="predicted"/>
<accession>A0A1A9ZAM1</accession>
<dbReference type="Proteomes" id="UP000092445">
    <property type="component" value="Unassembled WGS sequence"/>
</dbReference>
<keyword evidence="1" id="KW-0812">Transmembrane</keyword>
<dbReference type="EnsemblMetazoa" id="GPAI008797-RA">
    <property type="protein sequence ID" value="GPAI008797-PA"/>
    <property type="gene ID" value="GPAI008797"/>
</dbReference>
<reference evidence="3" key="1">
    <citation type="submission" date="2014-03" db="EMBL/GenBank/DDBJ databases">
        <authorList>
            <person name="Aksoy S."/>
            <person name="Warren W."/>
            <person name="Wilson R.K."/>
        </authorList>
    </citation>
    <scope>NUCLEOTIDE SEQUENCE [LARGE SCALE GENOMIC DNA]</scope>
    <source>
        <strain evidence="3">IAEA</strain>
    </source>
</reference>
<evidence type="ECO:0000313" key="2">
    <source>
        <dbReference type="EnsemblMetazoa" id="GPAI008797-PA"/>
    </source>
</evidence>
<dbReference type="AlphaFoldDB" id="A0A1A9ZAM1"/>
<keyword evidence="1" id="KW-0472">Membrane</keyword>
<name>A0A1A9ZAM1_GLOPL</name>
<reference evidence="2" key="2">
    <citation type="submission" date="2020-05" db="UniProtKB">
        <authorList>
            <consortium name="EnsemblMetazoa"/>
        </authorList>
    </citation>
    <scope>IDENTIFICATION</scope>
    <source>
        <strain evidence="2">IAEA</strain>
    </source>
</reference>
<evidence type="ECO:0000256" key="1">
    <source>
        <dbReference type="SAM" id="Phobius"/>
    </source>
</evidence>
<feature type="transmembrane region" description="Helical" evidence="1">
    <location>
        <begin position="21"/>
        <end position="39"/>
    </location>
</feature>
<protein>
    <submittedName>
        <fullName evidence="2">Uncharacterized protein</fullName>
    </submittedName>
</protein>
<keyword evidence="3" id="KW-1185">Reference proteome</keyword>
<dbReference type="VEuPathDB" id="VectorBase:GPAI008797"/>
<organism evidence="2 3">
    <name type="scientific">Glossina pallidipes</name>
    <name type="common">Tsetse fly</name>
    <dbReference type="NCBI Taxonomy" id="7398"/>
    <lineage>
        <taxon>Eukaryota</taxon>
        <taxon>Metazoa</taxon>
        <taxon>Ecdysozoa</taxon>
        <taxon>Arthropoda</taxon>
        <taxon>Hexapoda</taxon>
        <taxon>Insecta</taxon>
        <taxon>Pterygota</taxon>
        <taxon>Neoptera</taxon>
        <taxon>Endopterygota</taxon>
        <taxon>Diptera</taxon>
        <taxon>Brachycera</taxon>
        <taxon>Muscomorpha</taxon>
        <taxon>Hippoboscoidea</taxon>
        <taxon>Glossinidae</taxon>
        <taxon>Glossina</taxon>
    </lineage>
</organism>